<evidence type="ECO:0000313" key="2">
    <source>
        <dbReference type="EMBL" id="KAK0631749.1"/>
    </source>
</evidence>
<feature type="compositionally biased region" description="Polar residues" evidence="1">
    <location>
        <begin position="79"/>
        <end position="103"/>
    </location>
</feature>
<proteinExistence type="predicted"/>
<keyword evidence="3" id="KW-1185">Reference proteome</keyword>
<dbReference type="PANTHER" id="PTHR46603">
    <property type="entry name" value="ABSCISSION/NOCUT CHECKPOINT REGULATOR"/>
    <property type="match status" value="1"/>
</dbReference>
<sequence>MAPLRPSDQSLLDRLNALKPTNVSLDKTNNLPTDPDVVAAAAPMGQQLGPVAREDALTARLRILREKSASGADRESANVDLQSTQPQSEPLKTTSLNVSSSYPAVTRNRGVQDEHSDDPYLFETDDLDDILDGLDDCDLSHDLSTSGGGRNGGNEDERVSEILESLNPPGPDKLKSPQAGDDDDSESEQMTRSVERILAEVRDEISLEKEQSAEDATPDEASGITTTDPTATSNTTTANNNPTSLSLPGVPSSQLVDPALGQADHGTSGTAARKSLDFENDITTRLASLRGLGSGVNFDSFGLPTVPTFSPEDRSASTAASLITKRGGYTDEDQKTWCIVCLDDATIRCLSCDNDVYCQRCFKEMHFGPSAGYDERGHQWTKFQK</sequence>
<dbReference type="SUPFAM" id="SSF57845">
    <property type="entry name" value="B-box zinc-binding domain"/>
    <property type="match status" value="1"/>
</dbReference>
<protein>
    <recommendedName>
        <fullName evidence="4">Abscission/NoCut checkpoint regulator</fullName>
    </recommendedName>
</protein>
<evidence type="ECO:0000313" key="3">
    <source>
        <dbReference type="Proteomes" id="UP001175000"/>
    </source>
</evidence>
<reference evidence="2" key="1">
    <citation type="submission" date="2023-06" db="EMBL/GenBank/DDBJ databases">
        <title>Genome-scale phylogeny and comparative genomics of the fungal order Sordariales.</title>
        <authorList>
            <consortium name="Lawrence Berkeley National Laboratory"/>
            <person name="Hensen N."/>
            <person name="Bonometti L."/>
            <person name="Westerberg I."/>
            <person name="Brannstrom I.O."/>
            <person name="Guillou S."/>
            <person name="Cros-Aarteil S."/>
            <person name="Calhoun S."/>
            <person name="Haridas S."/>
            <person name="Kuo A."/>
            <person name="Mondo S."/>
            <person name="Pangilinan J."/>
            <person name="Riley R."/>
            <person name="Labutti K."/>
            <person name="Andreopoulos B."/>
            <person name="Lipzen A."/>
            <person name="Chen C."/>
            <person name="Yanf M."/>
            <person name="Daum C."/>
            <person name="Ng V."/>
            <person name="Clum A."/>
            <person name="Steindorff A."/>
            <person name="Ohm R."/>
            <person name="Martin F."/>
            <person name="Silar P."/>
            <person name="Natvig D."/>
            <person name="Lalanne C."/>
            <person name="Gautier V."/>
            <person name="Ament-Velasquez S.L."/>
            <person name="Kruys A."/>
            <person name="Hutchinson M.I."/>
            <person name="Powell A.J."/>
            <person name="Barry K."/>
            <person name="Miller A.N."/>
            <person name="Grigoriev I.V."/>
            <person name="Debuchy R."/>
            <person name="Gladieux P."/>
            <person name="Thoren M.H."/>
            <person name="Johannesson H."/>
        </authorList>
    </citation>
    <scope>NUCLEOTIDE SEQUENCE</scope>
    <source>
        <strain evidence="2">CBS 606.72</strain>
    </source>
</reference>
<feature type="compositionally biased region" description="Basic and acidic residues" evidence="1">
    <location>
        <begin position="68"/>
        <end position="77"/>
    </location>
</feature>
<dbReference type="Proteomes" id="UP001175000">
    <property type="component" value="Unassembled WGS sequence"/>
</dbReference>
<dbReference type="InterPro" id="IPR044553">
    <property type="entry name" value="Bbox1_ANCHR"/>
</dbReference>
<dbReference type="Pfam" id="PF22586">
    <property type="entry name" value="ANCHR-like_BBOX"/>
    <property type="match status" value="1"/>
</dbReference>
<dbReference type="CDD" id="cd19817">
    <property type="entry name" value="Bbox1_ANCHR-like"/>
    <property type="match status" value="1"/>
</dbReference>
<dbReference type="EMBL" id="JAULSU010000001">
    <property type="protein sequence ID" value="KAK0631749.1"/>
    <property type="molecule type" value="Genomic_DNA"/>
</dbReference>
<feature type="region of interest" description="Disordered" evidence="1">
    <location>
        <begin position="68"/>
        <end position="123"/>
    </location>
</feature>
<feature type="compositionally biased region" description="Basic and acidic residues" evidence="1">
    <location>
        <begin position="203"/>
        <end position="212"/>
    </location>
</feature>
<feature type="region of interest" description="Disordered" evidence="1">
    <location>
        <begin position="164"/>
        <end position="191"/>
    </location>
</feature>
<dbReference type="AlphaFoldDB" id="A0AA39XD58"/>
<name>A0AA39XD58_9PEZI</name>
<comment type="caution">
    <text evidence="2">The sequence shown here is derived from an EMBL/GenBank/DDBJ whole genome shotgun (WGS) entry which is preliminary data.</text>
</comment>
<organism evidence="2 3">
    <name type="scientific">Immersiella caudata</name>
    <dbReference type="NCBI Taxonomy" id="314043"/>
    <lineage>
        <taxon>Eukaryota</taxon>
        <taxon>Fungi</taxon>
        <taxon>Dikarya</taxon>
        <taxon>Ascomycota</taxon>
        <taxon>Pezizomycotina</taxon>
        <taxon>Sordariomycetes</taxon>
        <taxon>Sordariomycetidae</taxon>
        <taxon>Sordariales</taxon>
        <taxon>Lasiosphaeriaceae</taxon>
        <taxon>Immersiella</taxon>
    </lineage>
</organism>
<accession>A0AA39XD58</accession>
<dbReference type="PANTHER" id="PTHR46603:SF1">
    <property type="entry name" value="ABSCISSION_NOCUT CHECKPOINT REGULATOR"/>
    <property type="match status" value="1"/>
</dbReference>
<feature type="compositionally biased region" description="Low complexity" evidence="1">
    <location>
        <begin position="225"/>
        <end position="244"/>
    </location>
</feature>
<evidence type="ECO:0008006" key="4">
    <source>
        <dbReference type="Google" id="ProtNLM"/>
    </source>
</evidence>
<evidence type="ECO:0000256" key="1">
    <source>
        <dbReference type="SAM" id="MobiDB-lite"/>
    </source>
</evidence>
<feature type="region of interest" description="Disordered" evidence="1">
    <location>
        <begin position="203"/>
        <end position="272"/>
    </location>
</feature>
<gene>
    <name evidence="2" type="ORF">B0T14DRAFT_559506</name>
</gene>